<name>W0V9N0_9BURK</name>
<keyword evidence="2" id="KW-0808">Transferase</keyword>
<evidence type="ECO:0000313" key="2">
    <source>
        <dbReference type="EMBL" id="CDG84601.1"/>
    </source>
</evidence>
<organism evidence="2 3">
    <name type="scientific">Janthinobacterium agaricidamnosum NBRC 102515 = DSM 9628</name>
    <dbReference type="NCBI Taxonomy" id="1349767"/>
    <lineage>
        <taxon>Bacteria</taxon>
        <taxon>Pseudomonadati</taxon>
        <taxon>Pseudomonadota</taxon>
        <taxon>Betaproteobacteria</taxon>
        <taxon>Burkholderiales</taxon>
        <taxon>Oxalobacteraceae</taxon>
        <taxon>Janthinobacterium</taxon>
    </lineage>
</organism>
<dbReference type="STRING" id="1349767.GJA_3990"/>
<dbReference type="Pfam" id="PF13579">
    <property type="entry name" value="Glyco_trans_4_4"/>
    <property type="match status" value="1"/>
</dbReference>
<dbReference type="Gene3D" id="3.40.50.2000">
    <property type="entry name" value="Glycogen Phosphorylase B"/>
    <property type="match status" value="2"/>
</dbReference>
<dbReference type="RefSeq" id="WP_081905481.1">
    <property type="nucleotide sequence ID" value="NZ_BCTH01000014.1"/>
</dbReference>
<dbReference type="PATRIC" id="fig|1349767.4.peg.572"/>
<dbReference type="PANTHER" id="PTHR12526">
    <property type="entry name" value="GLYCOSYLTRANSFERASE"/>
    <property type="match status" value="1"/>
</dbReference>
<proteinExistence type="predicted"/>
<gene>
    <name evidence="2" type="ORF">GJA_3990</name>
</gene>
<dbReference type="Pfam" id="PF13692">
    <property type="entry name" value="Glyco_trans_1_4"/>
    <property type="match status" value="1"/>
</dbReference>
<keyword evidence="3" id="KW-1185">Reference proteome</keyword>
<feature type="domain" description="Glycosyltransferase subfamily 4-like N-terminal" evidence="1">
    <location>
        <begin position="45"/>
        <end position="192"/>
    </location>
</feature>
<accession>W0V9N0</accession>
<dbReference type="OrthoDB" id="9815351at2"/>
<dbReference type="GO" id="GO:0016757">
    <property type="term" value="F:glycosyltransferase activity"/>
    <property type="evidence" value="ECO:0007669"/>
    <property type="project" value="UniProtKB-ARBA"/>
</dbReference>
<evidence type="ECO:0000313" key="3">
    <source>
        <dbReference type="Proteomes" id="UP000027604"/>
    </source>
</evidence>
<dbReference type="SUPFAM" id="SSF53756">
    <property type="entry name" value="UDP-Glycosyltransferase/glycogen phosphorylase"/>
    <property type="match status" value="1"/>
</dbReference>
<dbReference type="Proteomes" id="UP000027604">
    <property type="component" value="Chromosome I"/>
</dbReference>
<dbReference type="EMBL" id="HG322949">
    <property type="protein sequence ID" value="CDG84601.1"/>
    <property type="molecule type" value="Genomic_DNA"/>
</dbReference>
<dbReference type="AlphaFoldDB" id="W0V9N0"/>
<dbReference type="HOGENOM" id="CLU_056882_0_0_4"/>
<reference evidence="2 3" key="1">
    <citation type="journal article" date="2015" name="Genome Announc.">
        <title>Genome Sequence of Mushroom Soft-Rot Pathogen Janthinobacterium agaricidamnosum.</title>
        <authorList>
            <person name="Graupner K."/>
            <person name="Lackner G."/>
            <person name="Hertweck C."/>
        </authorList>
    </citation>
    <scope>NUCLEOTIDE SEQUENCE [LARGE SCALE GENOMIC DNA]</scope>
    <source>
        <strain evidence="3">NBRC 102515 / DSM 9628</strain>
    </source>
</reference>
<dbReference type="InterPro" id="IPR028098">
    <property type="entry name" value="Glyco_trans_4-like_N"/>
</dbReference>
<sequence length="407" mass="44675">MPLKILQLVPEALPTFRPDVALLFGKYLPRHQVVCDVVGTGQQAPAELQGFASARRSAFHGRRWRRELSFVGLCLRALWGADKANCDVIQVRDMVTIGLAGMWLARLKGIPFVYWVSYPMCEGRIDGARQRLAQKAGWWQRLVLFKGLLEKRLLYRLVLPGAAHIFVQSDAMRDWLAGQGLPRASMTAVPMGVDMELLARPPQAGPRPDGWHARPMLAYLGSLEKSRRLESVIDALSILRRSMPEACLLLIGSSTTLSDNDDLLDYARRQGLADGVRVTGWLPSEQAWQLLMGADAAVSYIPRGALYDVSSPTKLLEYLALGIPAIANDIPDQVQVLAASQAGWLTASDPAAMAAAMAQVLSDVDAARRRAAAGPAYIESARSYRVLAQAVARQYHQIAGRVPAHHE</sequence>
<dbReference type="eggNOG" id="COG0438">
    <property type="taxonomic scope" value="Bacteria"/>
</dbReference>
<protein>
    <submittedName>
        <fullName evidence="2">Glycosyl transferases group 1 family protein</fullName>
    </submittedName>
</protein>
<dbReference type="KEGG" id="jag:GJA_3990"/>
<dbReference type="PANTHER" id="PTHR12526:SF600">
    <property type="entry name" value="GLYCOSYL TRANSFERASE GROUP 1"/>
    <property type="match status" value="1"/>
</dbReference>
<evidence type="ECO:0000259" key="1">
    <source>
        <dbReference type="Pfam" id="PF13579"/>
    </source>
</evidence>